<dbReference type="OrthoDB" id="10009301at2759"/>
<evidence type="ECO:0000313" key="7">
    <source>
        <dbReference type="Proteomes" id="UP000198287"/>
    </source>
</evidence>
<dbReference type="SMART" id="SM00042">
    <property type="entry name" value="CUB"/>
    <property type="match status" value="1"/>
</dbReference>
<feature type="domain" description="CUB" evidence="5">
    <location>
        <begin position="1"/>
        <end position="112"/>
    </location>
</feature>
<evidence type="ECO:0000313" key="6">
    <source>
        <dbReference type="EMBL" id="OXA47106.1"/>
    </source>
</evidence>
<comment type="caution">
    <text evidence="3">Lacks conserved residue(s) required for the propagation of feature annotation.</text>
</comment>
<accession>A0A226DSC0</accession>
<dbReference type="PANTHER" id="PTHR24251:SF30">
    <property type="entry name" value="MEMBRANE FRIZZLED-RELATED PROTEIN"/>
    <property type="match status" value="1"/>
</dbReference>
<evidence type="ECO:0000256" key="1">
    <source>
        <dbReference type="ARBA" id="ARBA00022737"/>
    </source>
</evidence>
<gene>
    <name evidence="6" type="ORF">Fcan01_18222</name>
</gene>
<dbReference type="InterPro" id="IPR035914">
    <property type="entry name" value="Sperma_CUB_dom_sf"/>
</dbReference>
<proteinExistence type="predicted"/>
<sequence length="197" mass="21997">MRLLLFQTYSSPMYPGNYSLDSDCRWRVRVPAGLVVQMNFTDFLIGGDCSTEFVEILSTDPHNPTLPGVLFSRFCPGDTISTYTGTTSAAEVRYKTSLNNTGGGWRAVFKGVTPIRLPPQSIMAYLLFDIVKSTTVVNDKLSKSSTCRQHYGRDGFLFLAGWLAGRWPGLAEERDRPARQSDSSNRFPSQYELDLTA</sequence>
<dbReference type="PROSITE" id="PS01180">
    <property type="entry name" value="CUB"/>
    <property type="match status" value="1"/>
</dbReference>
<dbReference type="PANTHER" id="PTHR24251">
    <property type="entry name" value="OVOCHYMASE-RELATED"/>
    <property type="match status" value="1"/>
</dbReference>
<dbReference type="EMBL" id="LNIX01000014">
    <property type="protein sequence ID" value="OXA47106.1"/>
    <property type="molecule type" value="Genomic_DNA"/>
</dbReference>
<protein>
    <submittedName>
        <fullName evidence="6">Deleted in malignant brain tumors 1 protein</fullName>
    </submittedName>
</protein>
<evidence type="ECO:0000256" key="3">
    <source>
        <dbReference type="PROSITE-ProRule" id="PRU00059"/>
    </source>
</evidence>
<keyword evidence="1" id="KW-0677">Repeat</keyword>
<dbReference type="AlphaFoldDB" id="A0A226DSC0"/>
<dbReference type="Pfam" id="PF00431">
    <property type="entry name" value="CUB"/>
    <property type="match status" value="1"/>
</dbReference>
<comment type="caution">
    <text evidence="6">The sequence shown here is derived from an EMBL/GenBank/DDBJ whole genome shotgun (WGS) entry which is preliminary data.</text>
</comment>
<dbReference type="SUPFAM" id="SSF49854">
    <property type="entry name" value="Spermadhesin, CUB domain"/>
    <property type="match status" value="1"/>
</dbReference>
<dbReference type="STRING" id="158441.A0A226DSC0"/>
<dbReference type="Gene3D" id="2.60.120.290">
    <property type="entry name" value="Spermadhesin, CUB domain"/>
    <property type="match status" value="1"/>
</dbReference>
<keyword evidence="2" id="KW-1015">Disulfide bond</keyword>
<dbReference type="CDD" id="cd00041">
    <property type="entry name" value="CUB"/>
    <property type="match status" value="1"/>
</dbReference>
<evidence type="ECO:0000256" key="4">
    <source>
        <dbReference type="SAM" id="MobiDB-lite"/>
    </source>
</evidence>
<name>A0A226DSC0_FOLCA</name>
<evidence type="ECO:0000256" key="2">
    <source>
        <dbReference type="ARBA" id="ARBA00023157"/>
    </source>
</evidence>
<organism evidence="6 7">
    <name type="scientific">Folsomia candida</name>
    <name type="common">Springtail</name>
    <dbReference type="NCBI Taxonomy" id="158441"/>
    <lineage>
        <taxon>Eukaryota</taxon>
        <taxon>Metazoa</taxon>
        <taxon>Ecdysozoa</taxon>
        <taxon>Arthropoda</taxon>
        <taxon>Hexapoda</taxon>
        <taxon>Collembola</taxon>
        <taxon>Entomobryomorpha</taxon>
        <taxon>Isotomoidea</taxon>
        <taxon>Isotomidae</taxon>
        <taxon>Proisotominae</taxon>
        <taxon>Folsomia</taxon>
    </lineage>
</organism>
<keyword evidence="7" id="KW-1185">Reference proteome</keyword>
<reference evidence="6 7" key="1">
    <citation type="submission" date="2015-12" db="EMBL/GenBank/DDBJ databases">
        <title>The genome of Folsomia candida.</title>
        <authorList>
            <person name="Faddeeva A."/>
            <person name="Derks M.F."/>
            <person name="Anvar Y."/>
            <person name="Smit S."/>
            <person name="Van Straalen N."/>
            <person name="Roelofs D."/>
        </authorList>
    </citation>
    <scope>NUCLEOTIDE SEQUENCE [LARGE SCALE GENOMIC DNA]</scope>
    <source>
        <strain evidence="6 7">VU population</strain>
        <tissue evidence="6">Whole body</tissue>
    </source>
</reference>
<evidence type="ECO:0000259" key="5">
    <source>
        <dbReference type="PROSITE" id="PS01180"/>
    </source>
</evidence>
<dbReference type="Proteomes" id="UP000198287">
    <property type="component" value="Unassembled WGS sequence"/>
</dbReference>
<dbReference type="InterPro" id="IPR000859">
    <property type="entry name" value="CUB_dom"/>
</dbReference>
<feature type="region of interest" description="Disordered" evidence="4">
    <location>
        <begin position="173"/>
        <end position="197"/>
    </location>
</feature>